<evidence type="ECO:0000259" key="7">
    <source>
        <dbReference type="Pfam" id="PF01740"/>
    </source>
</evidence>
<evidence type="ECO:0000256" key="2">
    <source>
        <dbReference type="ARBA" id="ARBA00022692"/>
    </source>
</evidence>
<dbReference type="InterPro" id="IPR011547">
    <property type="entry name" value="SLC26A/SulP_dom"/>
</dbReference>
<dbReference type="Proteomes" id="UP001497623">
    <property type="component" value="Unassembled WGS sequence"/>
</dbReference>
<feature type="domain" description="STAS" evidence="7">
    <location>
        <begin position="522"/>
        <end position="607"/>
    </location>
</feature>
<protein>
    <recommendedName>
        <fullName evidence="10">Sodium-independent sulfate anion transporter</fullName>
    </recommendedName>
</protein>
<feature type="transmembrane region" description="Helical" evidence="5">
    <location>
        <begin position="344"/>
        <end position="366"/>
    </location>
</feature>
<keyword evidence="2 5" id="KW-0812">Transmembrane</keyword>
<dbReference type="CDD" id="cd07042">
    <property type="entry name" value="STAS_SulP_like_sulfate_transporter"/>
    <property type="match status" value="1"/>
</dbReference>
<evidence type="ECO:0000256" key="4">
    <source>
        <dbReference type="ARBA" id="ARBA00023136"/>
    </source>
</evidence>
<feature type="transmembrane region" description="Helical" evidence="5">
    <location>
        <begin position="378"/>
        <end position="398"/>
    </location>
</feature>
<dbReference type="Pfam" id="PF01740">
    <property type="entry name" value="STAS"/>
    <property type="match status" value="1"/>
</dbReference>
<comment type="subcellular location">
    <subcellularLocation>
        <location evidence="1">Membrane</location>
        <topology evidence="1">Multi-pass membrane protein</topology>
    </subcellularLocation>
</comment>
<feature type="transmembrane region" description="Helical" evidence="5">
    <location>
        <begin position="275"/>
        <end position="298"/>
    </location>
</feature>
<gene>
    <name evidence="8" type="ORF">MNOR_LOCUS10507</name>
</gene>
<proteinExistence type="predicted"/>
<evidence type="ECO:0008006" key="10">
    <source>
        <dbReference type="Google" id="ProtNLM"/>
    </source>
</evidence>
<evidence type="ECO:0000313" key="8">
    <source>
        <dbReference type="EMBL" id="CAL4077811.1"/>
    </source>
</evidence>
<feature type="transmembrane region" description="Helical" evidence="5">
    <location>
        <begin position="437"/>
        <end position="455"/>
    </location>
</feature>
<dbReference type="AlphaFoldDB" id="A0AAV2QBH8"/>
<keyword evidence="9" id="KW-1185">Reference proteome</keyword>
<dbReference type="Pfam" id="PF00916">
    <property type="entry name" value="Sulfate_transp"/>
    <property type="match status" value="1"/>
</dbReference>
<dbReference type="InterPro" id="IPR002645">
    <property type="entry name" value="STAS_dom"/>
</dbReference>
<reference evidence="8 9" key="1">
    <citation type="submission" date="2024-05" db="EMBL/GenBank/DDBJ databases">
        <authorList>
            <person name="Wallberg A."/>
        </authorList>
    </citation>
    <scope>NUCLEOTIDE SEQUENCE [LARGE SCALE GENOMIC DNA]</scope>
</reference>
<evidence type="ECO:0000256" key="5">
    <source>
        <dbReference type="SAM" id="Phobius"/>
    </source>
</evidence>
<feature type="transmembrane region" description="Helical" evidence="5">
    <location>
        <begin position="475"/>
        <end position="503"/>
    </location>
</feature>
<dbReference type="GO" id="GO:0055085">
    <property type="term" value="P:transmembrane transport"/>
    <property type="evidence" value="ECO:0007669"/>
    <property type="project" value="InterPro"/>
</dbReference>
<dbReference type="Gene3D" id="3.30.750.24">
    <property type="entry name" value="STAS domain"/>
    <property type="match status" value="1"/>
</dbReference>
<dbReference type="InterPro" id="IPR001902">
    <property type="entry name" value="SLC26A/SulP_fam"/>
</dbReference>
<keyword evidence="3 5" id="KW-1133">Transmembrane helix</keyword>
<sequence length="652" mass="69717">DHSGSTLHRINMGITNKGDGGELGGGQVKRRKAPGAYVDTAMEGLKTSVRNIFTVKTLKQRIPVTRWGPLYNLIDLEGDVVAGLTVGLTVIPQGIAYASVAGLPPQYGLYSAFMGCFVYLFFGSCKDITIGPTAIMAIMTHEYSGHGADDDYEYKVMCANILAFLSGLIIFASGLLNLGFLITFISKPVIAGFTSAAAITIASSQLRGLFGAQAARAEGVIETWSNLFGAIETTRWQDLTLGIICIIILLAMRKMKDYVKPDESDPTGKRILKKVLFLCSVGRNAIVVIICAIISYALGAEGSNPTDGCSPFCITGDIKAGLPSFKLPEFSSSNHTFSQIMGDIGSGVAVIPLIAILENIAIASAFSGGKTIDATQEMFALGLCNFFGSFVSSMPVTGSFSRTAVNSTSGVRTAAGGVVTGTLVVLALAFLTPAFKYIPKATLSAVIICAVIFMIEYEVVKPIWRARKVDQIPLWSSFIVCLFWKLEFGILVGVGVNLAILLFGIARPKILVHTASREDSNTPSHIVVEPRSGLYFPSVDYVRSCITKAGLREGQGTIPIVVDCSHFTGSDYSSTKGVLALSKDFEKRRQGLIFSNISPGVKAGLTSLNQELNVAQTPEELHHLLKSLLPEWVKGDVVPSHQQNGNTNGNQV</sequence>
<keyword evidence="4 5" id="KW-0472">Membrane</keyword>
<organism evidence="8 9">
    <name type="scientific">Meganyctiphanes norvegica</name>
    <name type="common">Northern krill</name>
    <name type="synonym">Thysanopoda norvegica</name>
    <dbReference type="NCBI Taxonomy" id="48144"/>
    <lineage>
        <taxon>Eukaryota</taxon>
        <taxon>Metazoa</taxon>
        <taxon>Ecdysozoa</taxon>
        <taxon>Arthropoda</taxon>
        <taxon>Crustacea</taxon>
        <taxon>Multicrustacea</taxon>
        <taxon>Malacostraca</taxon>
        <taxon>Eumalacostraca</taxon>
        <taxon>Eucarida</taxon>
        <taxon>Euphausiacea</taxon>
        <taxon>Euphausiidae</taxon>
        <taxon>Meganyctiphanes</taxon>
    </lineage>
</organism>
<feature type="transmembrane region" description="Helical" evidence="5">
    <location>
        <begin position="236"/>
        <end position="254"/>
    </location>
</feature>
<feature type="transmembrane region" description="Helical" evidence="5">
    <location>
        <begin position="410"/>
        <end position="430"/>
    </location>
</feature>
<dbReference type="PANTHER" id="PTHR11814">
    <property type="entry name" value="SULFATE TRANSPORTER"/>
    <property type="match status" value="1"/>
</dbReference>
<evidence type="ECO:0000256" key="3">
    <source>
        <dbReference type="ARBA" id="ARBA00022989"/>
    </source>
</evidence>
<comment type="caution">
    <text evidence="8">The sequence shown here is derived from an EMBL/GenBank/DDBJ whole genome shotgun (WGS) entry which is preliminary data.</text>
</comment>
<dbReference type="EMBL" id="CAXKWB010005319">
    <property type="protein sequence ID" value="CAL4077811.1"/>
    <property type="molecule type" value="Genomic_DNA"/>
</dbReference>
<evidence type="ECO:0000259" key="6">
    <source>
        <dbReference type="Pfam" id="PF00916"/>
    </source>
</evidence>
<feature type="transmembrane region" description="Helical" evidence="5">
    <location>
        <begin position="161"/>
        <end position="185"/>
    </location>
</feature>
<evidence type="ECO:0000313" key="9">
    <source>
        <dbReference type="Proteomes" id="UP001497623"/>
    </source>
</evidence>
<feature type="domain" description="SLC26A/SulP transporter" evidence="6">
    <location>
        <begin position="76"/>
        <end position="471"/>
    </location>
</feature>
<dbReference type="InterPro" id="IPR036513">
    <property type="entry name" value="STAS_dom_sf"/>
</dbReference>
<name>A0AAV2QBH8_MEGNR</name>
<dbReference type="GO" id="GO:0016020">
    <property type="term" value="C:membrane"/>
    <property type="evidence" value="ECO:0007669"/>
    <property type="project" value="UniProtKB-SubCell"/>
</dbReference>
<feature type="non-terminal residue" evidence="8">
    <location>
        <position position="1"/>
    </location>
</feature>
<accession>A0AAV2QBH8</accession>
<evidence type="ECO:0000256" key="1">
    <source>
        <dbReference type="ARBA" id="ARBA00004141"/>
    </source>
</evidence>